<feature type="region of interest" description="Disordered" evidence="2">
    <location>
        <begin position="281"/>
        <end position="308"/>
    </location>
</feature>
<evidence type="ECO:0000256" key="2">
    <source>
        <dbReference type="SAM" id="MobiDB-lite"/>
    </source>
</evidence>
<evidence type="ECO:0000313" key="4">
    <source>
        <dbReference type="Proteomes" id="UP000314983"/>
    </source>
</evidence>
<dbReference type="OMA" id="ICITQAQ"/>
<comment type="subcellular location">
    <subcellularLocation>
        <location evidence="1">Endoplasmic reticulum membrane</location>
    </subcellularLocation>
</comment>
<keyword evidence="4" id="KW-1185">Reference proteome</keyword>
<reference evidence="4" key="2">
    <citation type="journal article" date="2017" name="Sci. Adv.">
        <title>A tail of two voltages: Proteomic comparison of the three electric organs of the electric eel.</title>
        <authorList>
            <person name="Traeger L.L."/>
            <person name="Sabat G."/>
            <person name="Barrett-Wilt G.A."/>
            <person name="Wells G.B."/>
            <person name="Sussman M.R."/>
        </authorList>
    </citation>
    <scope>NUCLEOTIDE SEQUENCE [LARGE SCALE GENOMIC DNA]</scope>
</reference>
<dbReference type="PANTHER" id="PTHR13466">
    <property type="entry name" value="TEX2 PROTEIN-RELATED"/>
    <property type="match status" value="1"/>
</dbReference>
<dbReference type="Ensembl" id="ENSEEET00000008880.2">
    <property type="protein sequence ID" value="ENSEEEP00000008767.2"/>
    <property type="gene ID" value="ENSEEEG00000004538.2"/>
</dbReference>
<evidence type="ECO:0000313" key="3">
    <source>
        <dbReference type="Ensembl" id="ENSEEEP00000008767.2"/>
    </source>
</evidence>
<dbReference type="STRING" id="8005.ENSEEEP00000008767"/>
<proteinExistence type="predicted"/>
<dbReference type="AlphaFoldDB" id="A0A4W4E9T8"/>
<dbReference type="GO" id="GO:0005789">
    <property type="term" value="C:endoplasmic reticulum membrane"/>
    <property type="evidence" value="ECO:0007669"/>
    <property type="project" value="UniProtKB-SubCell"/>
</dbReference>
<dbReference type="GeneTree" id="ENSGT00940000164352"/>
<reference evidence="4" key="1">
    <citation type="journal article" date="2014" name="Science">
        <title>Nonhuman genetics. Genomic basis for the convergent evolution of electric organs.</title>
        <authorList>
            <person name="Gallant J.R."/>
            <person name="Traeger L.L."/>
            <person name="Volkening J.D."/>
            <person name="Moffett H."/>
            <person name="Chen P.H."/>
            <person name="Novina C.D."/>
            <person name="Phillips G.N.Jr."/>
            <person name="Anand R."/>
            <person name="Wells G.B."/>
            <person name="Pinch M."/>
            <person name="Guth R."/>
            <person name="Unguez G.A."/>
            <person name="Albert J.S."/>
            <person name="Zakon H.H."/>
            <person name="Samanta M.P."/>
            <person name="Sussman M.R."/>
        </authorList>
    </citation>
    <scope>NUCLEOTIDE SEQUENCE [LARGE SCALE GENOMIC DNA]</scope>
</reference>
<reference evidence="3" key="5">
    <citation type="submission" date="2025-09" db="UniProtKB">
        <authorList>
            <consortium name="Ensembl"/>
        </authorList>
    </citation>
    <scope>IDENTIFICATION</scope>
</reference>
<organism evidence="3 4">
    <name type="scientific">Electrophorus electricus</name>
    <name type="common">Electric eel</name>
    <name type="synonym">Gymnotus electricus</name>
    <dbReference type="NCBI Taxonomy" id="8005"/>
    <lineage>
        <taxon>Eukaryota</taxon>
        <taxon>Metazoa</taxon>
        <taxon>Chordata</taxon>
        <taxon>Craniata</taxon>
        <taxon>Vertebrata</taxon>
        <taxon>Euteleostomi</taxon>
        <taxon>Actinopterygii</taxon>
        <taxon>Neopterygii</taxon>
        <taxon>Teleostei</taxon>
        <taxon>Ostariophysi</taxon>
        <taxon>Gymnotiformes</taxon>
        <taxon>Gymnotoidei</taxon>
        <taxon>Gymnotidae</taxon>
        <taxon>Electrophorus</taxon>
    </lineage>
</organism>
<protein>
    <recommendedName>
        <fullName evidence="5">PH domain-containing protein</fullName>
    </recommendedName>
</protein>
<evidence type="ECO:0008006" key="5">
    <source>
        <dbReference type="Google" id="ProtNLM"/>
    </source>
</evidence>
<evidence type="ECO:0000256" key="1">
    <source>
        <dbReference type="ARBA" id="ARBA00004586"/>
    </source>
</evidence>
<name>A0A4W4E9T8_ELEEL</name>
<dbReference type="PANTHER" id="PTHR13466:SF4">
    <property type="entry name" value="SMP-LTD DOMAIN-CONTAINING PROTEIN"/>
    <property type="match status" value="1"/>
</dbReference>
<dbReference type="GO" id="GO:0008289">
    <property type="term" value="F:lipid binding"/>
    <property type="evidence" value="ECO:0007669"/>
    <property type="project" value="TreeGrafter"/>
</dbReference>
<gene>
    <name evidence="3" type="primary">MINDY3</name>
</gene>
<accession>A0A4W4E9T8</accession>
<reference evidence="3" key="4">
    <citation type="submission" date="2025-08" db="UniProtKB">
        <authorList>
            <consortium name="Ensembl"/>
        </authorList>
    </citation>
    <scope>IDENTIFICATION</scope>
</reference>
<sequence>MWNKKYPICITQAQEQMCGEDIPSSEVAKEYGERGDKPQWPEQEGPWTTTLYLFGCTGREKEEWYQHLLLAAREEPHGGFTELSLSLSLSLEECSAEGLCQGSTDDLAPMLGLRELAGSVRERILLDYSSYMAHFVAVESSNLTPSPGPSQPASPTNTLTLFPSNYVPPPAGGGWPAWLNALVGRVAHKIQKKLRRIRVRRECWSYFMNELTLAELDMGTCLWLELEVVYTGSLQMTLETKMNLFKLCKENMSETDSNTETSRLMGFLAFSDSIISAGSTDEEEPIHSASQGTFGDRNMPPGADGHGGGSISRKILCFVDKITKSKYFHKATGNEYIKKKIAELSNTPPLLTVEVLECSGTLAINIPPPTDRTQVTFRIQREEAFSNMSFLYNCKESILF</sequence>
<dbReference type="Proteomes" id="UP000314983">
    <property type="component" value="Chromosome 1"/>
</dbReference>
<reference evidence="3" key="3">
    <citation type="submission" date="2020-05" db="EMBL/GenBank/DDBJ databases">
        <title>Electrophorus electricus (electric eel) genome, fEleEle1, primary haplotype.</title>
        <authorList>
            <person name="Myers G."/>
            <person name="Meyer A."/>
            <person name="Fedrigo O."/>
            <person name="Formenti G."/>
            <person name="Rhie A."/>
            <person name="Tracey A."/>
            <person name="Sims Y."/>
            <person name="Jarvis E.D."/>
        </authorList>
    </citation>
    <scope>NUCLEOTIDE SEQUENCE [LARGE SCALE GENOMIC DNA]</scope>
</reference>